<evidence type="ECO:0000313" key="1">
    <source>
        <dbReference type="EMBL" id="EGO29315.1"/>
    </source>
</evidence>
<proteinExistence type="predicted"/>
<reference evidence="1" key="1">
    <citation type="submission" date="2011-04" db="EMBL/GenBank/DDBJ databases">
        <title>Evolution of plant cell wall degrading machinery underlies the functional diversity of forest fungi.</title>
        <authorList>
            <consortium name="US DOE Joint Genome Institute (JGI-PGF)"/>
            <person name="Eastwood D.C."/>
            <person name="Floudas D."/>
            <person name="Binder M."/>
            <person name="Majcherczyk A."/>
            <person name="Schneider P."/>
            <person name="Aerts A."/>
            <person name="Asiegbu F.O."/>
            <person name="Baker S.E."/>
            <person name="Barry K."/>
            <person name="Bendiksby M."/>
            <person name="Blumentritt M."/>
            <person name="Coutinho P.M."/>
            <person name="Cullen D."/>
            <person name="Cullen D."/>
            <person name="Gathman A."/>
            <person name="Goodell B."/>
            <person name="Henrissat B."/>
            <person name="Ihrmark K."/>
            <person name="Kauserud H."/>
            <person name="Kohler A."/>
            <person name="LaButti K."/>
            <person name="Lapidus A."/>
            <person name="Lavin J.L."/>
            <person name="Lee Y.-H."/>
            <person name="Lindquist E."/>
            <person name="Lilly W."/>
            <person name="Lucas S."/>
            <person name="Morin E."/>
            <person name="Murat C."/>
            <person name="Oguiza J.A."/>
            <person name="Park J."/>
            <person name="Pisabarro A.G."/>
            <person name="Riley R."/>
            <person name="Rosling A."/>
            <person name="Salamov A."/>
            <person name="Schmidt O."/>
            <person name="Schmutz J."/>
            <person name="Skrede I."/>
            <person name="Stenlid J."/>
            <person name="Wiebenga A."/>
            <person name="Xie X."/>
            <person name="Kues U."/>
            <person name="Hibbett D.S."/>
            <person name="Hoffmeister D."/>
            <person name="Hogberg N."/>
            <person name="Martin F."/>
            <person name="Grigoriev I.V."/>
            <person name="Watkinson S.C."/>
        </authorList>
    </citation>
    <scope>NUCLEOTIDE SEQUENCE</scope>
    <source>
        <strain evidence="1">S7.9</strain>
    </source>
</reference>
<feature type="non-terminal residue" evidence="1">
    <location>
        <position position="172"/>
    </location>
</feature>
<accession>F8NJ34</accession>
<dbReference type="RefSeq" id="XP_007313557.1">
    <property type="nucleotide sequence ID" value="XM_007313495.1"/>
</dbReference>
<sequence>MLTLSSHTKQRTYLSRTARKQWHLPVEIIDLITSSVDRRQDLISFALSCHAHKQVAIPRYSEYRIIRSPLQSPIWAHLAARPDLGRNIQVLDILCDHISSACRPHRVPTTWVDPSHASLTSATDVTDAFVNALRSMESLHTFSWATDFKFHLEYERTFEENIWSALQHNKSL</sequence>
<organism>
    <name type="scientific">Serpula lacrymans var. lacrymans (strain S7.9)</name>
    <name type="common">Dry rot fungus</name>
    <dbReference type="NCBI Taxonomy" id="578457"/>
    <lineage>
        <taxon>Eukaryota</taxon>
        <taxon>Fungi</taxon>
        <taxon>Dikarya</taxon>
        <taxon>Basidiomycota</taxon>
        <taxon>Agaricomycotina</taxon>
        <taxon>Agaricomycetes</taxon>
        <taxon>Agaricomycetidae</taxon>
        <taxon>Boletales</taxon>
        <taxon>Coniophorineae</taxon>
        <taxon>Serpulaceae</taxon>
        <taxon>Serpula</taxon>
    </lineage>
</organism>
<dbReference type="Proteomes" id="UP000008064">
    <property type="component" value="Unassembled WGS sequence"/>
</dbReference>
<dbReference type="GeneID" id="18810741"/>
<dbReference type="AlphaFoldDB" id="F8NJ34"/>
<dbReference type="OrthoDB" id="3249214at2759"/>
<dbReference type="HOGENOM" id="CLU_1559046_0_0_1"/>
<gene>
    <name evidence="1" type="ORF">SERLADRAFT_377985</name>
</gene>
<name>F8NJ34_SERL9</name>
<evidence type="ECO:0008006" key="2">
    <source>
        <dbReference type="Google" id="ProtNLM"/>
    </source>
</evidence>
<dbReference type="EMBL" id="GL945429">
    <property type="protein sequence ID" value="EGO29315.1"/>
    <property type="molecule type" value="Genomic_DNA"/>
</dbReference>
<dbReference type="KEGG" id="sla:SERLADRAFT_377985"/>
<protein>
    <recommendedName>
        <fullName evidence="2">F-box domain-containing protein</fullName>
    </recommendedName>
</protein>